<gene>
    <name evidence="2" type="ORF">E5S66_12470</name>
</gene>
<accession>A0A5R9PDG1</accession>
<proteinExistence type="predicted"/>
<dbReference type="Pfam" id="PF01963">
    <property type="entry name" value="TraB_PrgY_gumN"/>
    <property type="match status" value="1"/>
</dbReference>
<keyword evidence="1" id="KW-0732">Signal</keyword>
<dbReference type="STRING" id="1123377.GCA_000423885_01007"/>
<evidence type="ECO:0000313" key="3">
    <source>
        <dbReference type="Proteomes" id="UP000308508"/>
    </source>
</evidence>
<comment type="caution">
    <text evidence="2">The sequence shown here is derived from an EMBL/GenBank/DDBJ whole genome shotgun (WGS) entry which is preliminary data.</text>
</comment>
<feature type="signal peptide" evidence="1">
    <location>
        <begin position="1"/>
        <end position="39"/>
    </location>
</feature>
<keyword evidence="3" id="KW-1185">Reference proteome</keyword>
<dbReference type="EMBL" id="SROY01000007">
    <property type="protein sequence ID" value="TLX20798.1"/>
    <property type="molecule type" value="Genomic_DNA"/>
</dbReference>
<dbReference type="PANTHER" id="PTHR40590">
    <property type="entry name" value="CYTOPLASMIC PROTEIN-RELATED"/>
    <property type="match status" value="1"/>
</dbReference>
<organism evidence="2 3">
    <name type="scientific">Thermomonas fusca</name>
    <dbReference type="NCBI Taxonomy" id="215690"/>
    <lineage>
        <taxon>Bacteria</taxon>
        <taxon>Pseudomonadati</taxon>
        <taxon>Pseudomonadota</taxon>
        <taxon>Gammaproteobacteria</taxon>
        <taxon>Lysobacterales</taxon>
        <taxon>Lysobacteraceae</taxon>
        <taxon>Thermomonas</taxon>
    </lineage>
</organism>
<evidence type="ECO:0000313" key="2">
    <source>
        <dbReference type="EMBL" id="TLX20798.1"/>
    </source>
</evidence>
<dbReference type="PANTHER" id="PTHR40590:SF1">
    <property type="entry name" value="CYTOPLASMIC PROTEIN"/>
    <property type="match status" value="1"/>
</dbReference>
<dbReference type="InterPro" id="IPR047111">
    <property type="entry name" value="YbaP-like"/>
</dbReference>
<reference evidence="2 3" key="1">
    <citation type="submission" date="2019-04" db="EMBL/GenBank/DDBJ databases">
        <authorList>
            <person name="Grouzdev D.S."/>
            <person name="Nazina T.N."/>
        </authorList>
    </citation>
    <scope>NUCLEOTIDE SEQUENCE [LARGE SCALE GENOMIC DNA]</scope>
    <source>
        <strain evidence="2 3">SHC 3-19</strain>
    </source>
</reference>
<dbReference type="Proteomes" id="UP000308508">
    <property type="component" value="Unassembled WGS sequence"/>
</dbReference>
<protein>
    <submittedName>
        <fullName evidence="2">TraB/GumN family protein</fullName>
    </submittedName>
</protein>
<sequence length="392" mass="41409">MPQHAASRKRDGSLSASRPGRGRLLALLLGLSLSLSAPAQQDALRGVSAHAASEAAGAQLRPPAQDAAPAAPVPDAAAATAAATAPLPAAGDAQAAAAMATASRERGVLFKVIPPLPALLPVPVADGGPAPATPPALPPASYLLGTIHFGTPEEQGIDYVQLGQLIEGSATFINEVDIDSAWKPEYDGYRWLPEDTRLDAMIGAAGMAQAQALLPGVHPQDLRRMKPWAVLALLEARGEHGGDATTDARLQRTAAAAGKRMLHLETLEQQLQALDCVPASEHAQVLDERLRKSWVLRIESAEAMAFYRNRVLEAWLSGIDRMDGLDDAAKAIEQRARICLLEDRNARWIGPLETAFQDGASFVAVGAIHLVGPQGLLARLRSDGYRIEAVPF</sequence>
<dbReference type="AlphaFoldDB" id="A0A5R9PDG1"/>
<evidence type="ECO:0000256" key="1">
    <source>
        <dbReference type="SAM" id="SignalP"/>
    </source>
</evidence>
<name>A0A5R9PDG1_9GAMM</name>
<feature type="chain" id="PRO_5024351822" evidence="1">
    <location>
        <begin position="40"/>
        <end position="392"/>
    </location>
</feature>
<dbReference type="CDD" id="cd14789">
    <property type="entry name" value="Tiki"/>
    <property type="match status" value="1"/>
</dbReference>
<dbReference type="InterPro" id="IPR002816">
    <property type="entry name" value="TraB/PrgY/GumN_fam"/>
</dbReference>